<feature type="binding site" evidence="4">
    <location>
        <position position="232"/>
    </location>
    <ligand>
        <name>pyridoxal 5'-phosphate</name>
        <dbReference type="ChEBI" id="CHEBI:597326"/>
    </ligand>
</feature>
<keyword evidence="8" id="KW-1185">Reference proteome</keyword>
<dbReference type="AlphaFoldDB" id="A0A838XY35"/>
<evidence type="ECO:0000313" key="7">
    <source>
        <dbReference type="EMBL" id="MBA4611944.1"/>
    </source>
</evidence>
<dbReference type="Gene3D" id="3.40.640.10">
    <property type="entry name" value="Type I PLP-dependent aspartate aminotransferase-like (Major domain)"/>
    <property type="match status" value="1"/>
</dbReference>
<dbReference type="GO" id="GO:0009435">
    <property type="term" value="P:NAD+ biosynthetic process"/>
    <property type="evidence" value="ECO:0007669"/>
    <property type="project" value="UniProtKB-UniRule"/>
</dbReference>
<evidence type="ECO:0000256" key="4">
    <source>
        <dbReference type="HAMAP-Rule" id="MF_01970"/>
    </source>
</evidence>
<reference evidence="7 8" key="1">
    <citation type="submission" date="2020-07" db="EMBL/GenBank/DDBJ databases">
        <authorList>
            <person name="Li M."/>
        </authorList>
    </citation>
    <scope>NUCLEOTIDE SEQUENCE [LARGE SCALE GENOMIC DNA]</scope>
    <source>
        <strain evidence="7 8">DSM 23284</strain>
    </source>
</reference>
<dbReference type="GO" id="GO:0097053">
    <property type="term" value="P:L-kynurenine catabolic process"/>
    <property type="evidence" value="ECO:0007669"/>
    <property type="project" value="UniProtKB-UniRule"/>
</dbReference>
<dbReference type="SUPFAM" id="SSF53383">
    <property type="entry name" value="PLP-dependent transferases"/>
    <property type="match status" value="1"/>
</dbReference>
<dbReference type="PIRSF" id="PIRSF038800">
    <property type="entry name" value="KYNU"/>
    <property type="match status" value="1"/>
</dbReference>
<organism evidence="7 8">
    <name type="scientific">Stappia taiwanensis</name>
    <dbReference type="NCBI Taxonomy" id="992267"/>
    <lineage>
        <taxon>Bacteria</taxon>
        <taxon>Pseudomonadati</taxon>
        <taxon>Pseudomonadota</taxon>
        <taxon>Alphaproteobacteria</taxon>
        <taxon>Hyphomicrobiales</taxon>
        <taxon>Stappiaceae</taxon>
        <taxon>Stappia</taxon>
    </lineage>
</organism>
<dbReference type="GO" id="GO:0019805">
    <property type="term" value="P:quinolinate biosynthetic process"/>
    <property type="evidence" value="ECO:0007669"/>
    <property type="project" value="UniProtKB-UniRule"/>
</dbReference>
<dbReference type="InterPro" id="IPR010111">
    <property type="entry name" value="Kynureninase"/>
</dbReference>
<dbReference type="GO" id="GO:0030170">
    <property type="term" value="F:pyridoxal phosphate binding"/>
    <property type="evidence" value="ECO:0007669"/>
    <property type="project" value="UniProtKB-UniRule"/>
</dbReference>
<evidence type="ECO:0000256" key="1">
    <source>
        <dbReference type="ARBA" id="ARBA00022642"/>
    </source>
</evidence>
<dbReference type="Gene3D" id="3.90.1150.10">
    <property type="entry name" value="Aspartate Aminotransferase, domain 1"/>
    <property type="match status" value="1"/>
</dbReference>
<protein>
    <recommendedName>
        <fullName evidence="4 5">Kynureninase</fullName>
        <ecNumber evidence="4 5">3.7.1.3</ecNumber>
    </recommendedName>
    <alternativeName>
        <fullName evidence="4">L-kynurenine hydrolase</fullName>
    </alternativeName>
</protein>
<dbReference type="UniPathway" id="UPA00334">
    <property type="reaction ID" value="UER00455"/>
</dbReference>
<comment type="pathway">
    <text evidence="4 6">Cofactor biosynthesis; NAD(+) biosynthesis; quinolinate from L-kynurenine: step 2/3.</text>
</comment>
<comment type="pathway">
    <text evidence="4 6">Amino-acid degradation; L-kynurenine degradation; L-alanine and anthranilate from L-kynurenine: step 1/1.</text>
</comment>
<keyword evidence="2 4" id="KW-0378">Hydrolase</keyword>
<feature type="binding site" evidence="4">
    <location>
        <position position="288"/>
    </location>
    <ligand>
        <name>pyridoxal 5'-phosphate</name>
        <dbReference type="ChEBI" id="CHEBI:597326"/>
    </ligand>
</feature>
<comment type="similarity">
    <text evidence="4 6">Belongs to the kynureninase family.</text>
</comment>
<name>A0A838XY35_9HYPH</name>
<dbReference type="UniPathway" id="UPA00253">
    <property type="reaction ID" value="UER00329"/>
</dbReference>
<comment type="caution">
    <text evidence="4">Lacks conserved residue(s) required for the propagation of feature annotation.</text>
</comment>
<feature type="binding site" evidence="4">
    <location>
        <begin position="135"/>
        <end position="138"/>
    </location>
    <ligand>
        <name>pyridoxal 5'-phosphate</name>
        <dbReference type="ChEBI" id="CHEBI:597326"/>
    </ligand>
</feature>
<proteinExistence type="inferred from homology"/>
<comment type="catalytic activity">
    <reaction evidence="4 6">
        <text>L-kynurenine + H2O = anthranilate + L-alanine + H(+)</text>
        <dbReference type="Rhea" id="RHEA:16813"/>
        <dbReference type="ChEBI" id="CHEBI:15377"/>
        <dbReference type="ChEBI" id="CHEBI:15378"/>
        <dbReference type="ChEBI" id="CHEBI:16567"/>
        <dbReference type="ChEBI" id="CHEBI:57959"/>
        <dbReference type="ChEBI" id="CHEBI:57972"/>
        <dbReference type="EC" id="3.7.1.3"/>
    </reaction>
</comment>
<dbReference type="GO" id="GO:0005737">
    <property type="term" value="C:cytoplasm"/>
    <property type="evidence" value="ECO:0007669"/>
    <property type="project" value="UniProtKB-UniRule"/>
</dbReference>
<comment type="cofactor">
    <cofactor evidence="4 6">
        <name>pyridoxal 5'-phosphate</name>
        <dbReference type="ChEBI" id="CHEBI:597326"/>
    </cofactor>
</comment>
<evidence type="ECO:0000256" key="6">
    <source>
        <dbReference type="PIRNR" id="PIRNR038800"/>
    </source>
</evidence>
<dbReference type="Pfam" id="PF22580">
    <property type="entry name" value="KYNU_C"/>
    <property type="match status" value="1"/>
</dbReference>
<dbReference type="Proteomes" id="UP000559404">
    <property type="component" value="Unassembled WGS sequence"/>
</dbReference>
<evidence type="ECO:0000256" key="3">
    <source>
        <dbReference type="ARBA" id="ARBA00022898"/>
    </source>
</evidence>
<dbReference type="EMBL" id="JACEON010000007">
    <property type="protein sequence ID" value="MBA4611944.1"/>
    <property type="molecule type" value="Genomic_DNA"/>
</dbReference>
<feature type="binding site" evidence="4">
    <location>
        <position position="108"/>
    </location>
    <ligand>
        <name>pyridoxal 5'-phosphate</name>
        <dbReference type="ChEBI" id="CHEBI:597326"/>
    </ligand>
</feature>
<keyword evidence="1 4" id="KW-0662">Pyridine nucleotide biosynthesis</keyword>
<accession>A0A838XY35</accession>
<dbReference type="GO" id="GO:0043420">
    <property type="term" value="P:anthranilate metabolic process"/>
    <property type="evidence" value="ECO:0007669"/>
    <property type="project" value="TreeGrafter"/>
</dbReference>
<feature type="binding site" evidence="4">
    <location>
        <position position="207"/>
    </location>
    <ligand>
        <name>pyridoxal 5'-phosphate</name>
        <dbReference type="ChEBI" id="CHEBI:597326"/>
    </ligand>
</feature>
<reference evidence="7 8" key="2">
    <citation type="submission" date="2020-08" db="EMBL/GenBank/DDBJ databases">
        <title>Stappia taiwanensis sp. nov., isolated from a coastal thermal spring.</title>
        <authorList>
            <person name="Kampfer P."/>
        </authorList>
    </citation>
    <scope>NUCLEOTIDE SEQUENCE [LARGE SCALE GENOMIC DNA]</scope>
    <source>
        <strain evidence="7 8">DSM 23284</strain>
    </source>
</reference>
<comment type="caution">
    <text evidence="7">The sequence shown here is derived from an EMBL/GenBank/DDBJ whole genome shotgun (WGS) entry which is preliminary data.</text>
</comment>
<keyword evidence="3 4" id="KW-0663">Pyridoxal phosphate</keyword>
<gene>
    <name evidence="4 7" type="primary">kynU</name>
    <name evidence="7" type="ORF">H1W37_09795</name>
</gene>
<comment type="catalytic activity">
    <reaction evidence="6">
        <text>3-hydroxy-L-kynurenine + H2O = 3-hydroxyanthranilate + L-alanine + H(+)</text>
        <dbReference type="Rhea" id="RHEA:25143"/>
        <dbReference type="ChEBI" id="CHEBI:15377"/>
        <dbReference type="ChEBI" id="CHEBI:15378"/>
        <dbReference type="ChEBI" id="CHEBI:36559"/>
        <dbReference type="ChEBI" id="CHEBI:57972"/>
        <dbReference type="ChEBI" id="CHEBI:58125"/>
        <dbReference type="EC" id="3.7.1.3"/>
    </reaction>
</comment>
<dbReference type="InterPro" id="IPR015422">
    <property type="entry name" value="PyrdxlP-dep_Trfase_small"/>
</dbReference>
<dbReference type="GO" id="GO:0030429">
    <property type="term" value="F:kynureninase activity"/>
    <property type="evidence" value="ECO:0007669"/>
    <property type="project" value="UniProtKB-UniRule"/>
</dbReference>
<dbReference type="RefSeq" id="WP_181760134.1">
    <property type="nucleotide sequence ID" value="NZ_BMCR01000008.1"/>
</dbReference>
<dbReference type="InterPro" id="IPR015421">
    <property type="entry name" value="PyrdxlP-dep_Trfase_major"/>
</dbReference>
<feature type="binding site" evidence="4">
    <location>
        <position position="107"/>
    </location>
    <ligand>
        <name>pyridoxal 5'-phosphate</name>
        <dbReference type="ChEBI" id="CHEBI:597326"/>
    </ligand>
</feature>
<evidence type="ECO:0000256" key="5">
    <source>
        <dbReference type="NCBIfam" id="TIGR01814"/>
    </source>
</evidence>
<dbReference type="PANTHER" id="PTHR14084">
    <property type="entry name" value="KYNURENINASE"/>
    <property type="match status" value="1"/>
</dbReference>
<feature type="modified residue" description="N6-(pyridoxal phosphate)lysine" evidence="4">
    <location>
        <position position="233"/>
    </location>
</feature>
<comment type="subunit">
    <text evidence="4 6">Homodimer.</text>
</comment>
<evidence type="ECO:0000256" key="2">
    <source>
        <dbReference type="ARBA" id="ARBA00022801"/>
    </source>
</evidence>
<sequence>MTLVGDHSTGVPMRAEVEARDAADPLAHLRDRFHVPEGLIYLAGNSLGPAPLAVFDDMETALRQEWADGLVGSWNEAGWFALADRLGDRIGALIGAEAGQTVACDTTSVNVYKALHAGLSLRPGRTTIVAESGSFPTDLYVAEGVVAGRPDVTLLLEGVDGATLEELIGERTAVVLVNHVDYRTGALRDMAALTRRVHEAGAVVVWDLCHSAGILPVALDASNADLAVGCTYKYLNCGPGSPAFIYAAHRHHETLRQPLSGWWGHAAPFAFELGYRPDAGARRLLCGTQPILSMRALNAGLAAIEDVDMAEIRAKSLALTDLFMDLVREPCAAHGAEIVTPQAAAERGSQVSITHPDGYAIIQALIARGIVGDFRAPNLMRFGMAPAYLSYHDIHVAATALVEVLESESWRDPRFAARRAVT</sequence>
<feature type="binding site" evidence="4">
    <location>
        <position position="262"/>
    </location>
    <ligand>
        <name>pyridoxal 5'-phosphate</name>
        <dbReference type="ChEBI" id="CHEBI:597326"/>
    </ligand>
</feature>
<evidence type="ECO:0000313" key="8">
    <source>
        <dbReference type="Proteomes" id="UP000559404"/>
    </source>
</evidence>
<feature type="binding site" evidence="4">
    <location>
        <position position="210"/>
    </location>
    <ligand>
        <name>pyridoxal 5'-phosphate</name>
        <dbReference type="ChEBI" id="CHEBI:597326"/>
    </ligand>
</feature>
<dbReference type="NCBIfam" id="TIGR01814">
    <property type="entry name" value="kynureninase"/>
    <property type="match status" value="1"/>
</dbReference>
<comment type="function">
    <text evidence="4 6">Catalyzes the cleavage of L-kynurenine (L-Kyn) and L-3-hydroxykynurenine (L-3OHKyn) into anthranilic acid (AA) and 3-hydroxyanthranilic acid (3-OHAA), respectively.</text>
</comment>
<dbReference type="InterPro" id="IPR015424">
    <property type="entry name" value="PyrdxlP-dep_Trfase"/>
</dbReference>
<dbReference type="EC" id="3.7.1.3" evidence="4 5"/>
<dbReference type="HAMAP" id="MF_01970">
    <property type="entry name" value="Kynureninase"/>
    <property type="match status" value="1"/>
</dbReference>
<dbReference type="GO" id="GO:0019441">
    <property type="term" value="P:L-tryptophan catabolic process to kynurenine"/>
    <property type="evidence" value="ECO:0007669"/>
    <property type="project" value="TreeGrafter"/>
</dbReference>
<dbReference type="PANTHER" id="PTHR14084:SF0">
    <property type="entry name" value="KYNURENINASE"/>
    <property type="match status" value="1"/>
</dbReference>